<protein>
    <submittedName>
        <fullName evidence="3">Bifunctional 3-deoxy-7-phosphoheptulonate synthase/chorismate mutase</fullName>
    </submittedName>
</protein>
<organism evidence="3 4">
    <name type="scientific">Tissierella simiarum</name>
    <dbReference type="NCBI Taxonomy" id="2841534"/>
    <lineage>
        <taxon>Bacteria</taxon>
        <taxon>Bacillati</taxon>
        <taxon>Bacillota</taxon>
        <taxon>Tissierellia</taxon>
        <taxon>Tissierellales</taxon>
        <taxon>Tissierellaceae</taxon>
        <taxon>Tissierella</taxon>
    </lineage>
</organism>
<evidence type="ECO:0000259" key="2">
    <source>
        <dbReference type="Pfam" id="PF00793"/>
    </source>
</evidence>
<comment type="caution">
    <text evidence="3">The sequence shown here is derived from an EMBL/GenBank/DDBJ whole genome shotgun (WGS) entry which is preliminary data.</text>
</comment>
<proteinExistence type="predicted"/>
<reference evidence="3 4" key="1">
    <citation type="submission" date="2021-06" db="EMBL/GenBank/DDBJ databases">
        <authorList>
            <person name="Sun Q."/>
            <person name="Li D."/>
        </authorList>
    </citation>
    <scope>NUCLEOTIDE SEQUENCE [LARGE SCALE GENOMIC DNA]</scope>
    <source>
        <strain evidence="3 4">MSJ-40</strain>
    </source>
</reference>
<evidence type="ECO:0000256" key="1">
    <source>
        <dbReference type="ARBA" id="ARBA00022679"/>
    </source>
</evidence>
<feature type="domain" description="DAHP synthetase I/KDSA" evidence="2">
    <location>
        <begin position="8"/>
        <end position="247"/>
    </location>
</feature>
<dbReference type="Pfam" id="PF00793">
    <property type="entry name" value="DAHP_synth_1"/>
    <property type="match status" value="1"/>
</dbReference>
<keyword evidence="1" id="KW-0808">Transferase</keyword>
<sequence length="252" mass="28433">MTRKVIIDDNIEIGEGSFTIIAGPCAIESKEQMETIGSFLNKLGIKILRAGAFKPRTNPNSFQGLGIEGLKILNDIKEKYDFKVISEIMDPRDIEEAYQYIDIFQIGSRNMQNFSLLKEMGKLNKPVLLKRGMSATIKEWIMAAEYIRVEGNEDIILCERGIRTFENYTRNTLDLMSIPIIKLETDYPIIVDPSHGTGRRELVTPASKAAKALEADGIIVEVHPDPEKALSDGFQSLNFDEFIELFNILTIE</sequence>
<dbReference type="NCBIfam" id="NF009239">
    <property type="entry name" value="PRK12595.1"/>
    <property type="match status" value="1"/>
</dbReference>
<dbReference type="NCBIfam" id="TIGR01361">
    <property type="entry name" value="DAHP_synth_Bsub"/>
    <property type="match status" value="1"/>
</dbReference>
<dbReference type="EMBL" id="JAHLPM010000035">
    <property type="protein sequence ID" value="MBU5440364.1"/>
    <property type="molecule type" value="Genomic_DNA"/>
</dbReference>
<evidence type="ECO:0000313" key="4">
    <source>
        <dbReference type="Proteomes" id="UP000749471"/>
    </source>
</evidence>
<dbReference type="InterPro" id="IPR006218">
    <property type="entry name" value="DAHP1/KDSA"/>
</dbReference>
<dbReference type="Proteomes" id="UP000749471">
    <property type="component" value="Unassembled WGS sequence"/>
</dbReference>
<dbReference type="InterPro" id="IPR052899">
    <property type="entry name" value="Class-I_DAHP_synthase"/>
</dbReference>
<gene>
    <name evidence="3" type="ORF">KQI42_20420</name>
</gene>
<dbReference type="NCBIfam" id="NF006421">
    <property type="entry name" value="PRK08673.1"/>
    <property type="match status" value="1"/>
</dbReference>
<name>A0ABS6EDQ6_9FIRM</name>
<dbReference type="PANTHER" id="PTHR43018:SF2">
    <property type="entry name" value="PHOSPHO-2-DEHYDRO-3-DEOXYHEPTONATE ALDOLASE"/>
    <property type="match status" value="1"/>
</dbReference>
<accession>A0ABS6EDQ6</accession>
<dbReference type="PANTHER" id="PTHR43018">
    <property type="entry name" value="PHOSPHO-2-DEHYDRO-3-DEOXYHEPTONATE ALDOLASE"/>
    <property type="match status" value="1"/>
</dbReference>
<evidence type="ECO:0000313" key="3">
    <source>
        <dbReference type="EMBL" id="MBU5440364.1"/>
    </source>
</evidence>
<keyword evidence="4" id="KW-1185">Reference proteome</keyword>
<dbReference type="InterPro" id="IPR006268">
    <property type="entry name" value="DAHP_syn_2"/>
</dbReference>
<dbReference type="RefSeq" id="WP_216522615.1">
    <property type="nucleotide sequence ID" value="NZ_JAHLPM010000035.1"/>
</dbReference>